<dbReference type="PANTHER" id="PTHR12126">
    <property type="entry name" value="NADH-UBIQUINONE OXIDOREDUCTASE 39 KDA SUBUNIT-RELATED"/>
    <property type="match status" value="1"/>
</dbReference>
<name>A0A9N9G675_9GLOM</name>
<proteinExistence type="predicted"/>
<evidence type="ECO:0000313" key="2">
    <source>
        <dbReference type="EMBL" id="CAG8584264.1"/>
    </source>
</evidence>
<sequence>MKVVVIGGTGFIGKYVAKAFIRDPNTSIALAARNPKLDQLQNLGNQILPPIKMDITSPSEVTGACKGANTVINLVGIMHEKPPKYTFKAVQHEGARNVAIAARENDAALVHVSAIGADPKSDIPYARTKGLGESSVRQEYPSAAIIRPSLVFGPEDDFFNRFAKLARLLPFMPVFGGGTTKFQPIYVWDLADAIFKAATDPKYRGKVIEAGGPTVYTYREIIQLTLDQAGIKRPIVSMPWSVGLLQGFFLEKLPLNLFTITRDQVKLLQKDNIVDTNSNVLTLKDLGIKSPREAEKILHQYLRNYDAVTPNKRTHRPVEKSVEDEIAEIERIRRKTPKKAIEIEAEMLKKQKEHDAQTKK</sequence>
<dbReference type="InterPro" id="IPR001509">
    <property type="entry name" value="Epimerase_deHydtase"/>
</dbReference>
<dbReference type="InterPro" id="IPR036291">
    <property type="entry name" value="NAD(P)-bd_dom_sf"/>
</dbReference>
<gene>
    <name evidence="2" type="ORF">ALEPTO_LOCUS7410</name>
</gene>
<protein>
    <submittedName>
        <fullName evidence="2">8757_t:CDS:1</fullName>
    </submittedName>
</protein>
<comment type="caution">
    <text evidence="2">The sequence shown here is derived from an EMBL/GenBank/DDBJ whole genome shotgun (WGS) entry which is preliminary data.</text>
</comment>
<dbReference type="Gene3D" id="3.40.50.720">
    <property type="entry name" value="NAD(P)-binding Rossmann-like Domain"/>
    <property type="match status" value="1"/>
</dbReference>
<dbReference type="PANTHER" id="PTHR12126:SF11">
    <property type="entry name" value="NADH DEHYDROGENASE [UBIQUINONE] 1 ALPHA SUBCOMPLEX SUBUNIT 9, MITOCHONDRIAL"/>
    <property type="match status" value="1"/>
</dbReference>
<organism evidence="2 3">
    <name type="scientific">Ambispora leptoticha</name>
    <dbReference type="NCBI Taxonomy" id="144679"/>
    <lineage>
        <taxon>Eukaryota</taxon>
        <taxon>Fungi</taxon>
        <taxon>Fungi incertae sedis</taxon>
        <taxon>Mucoromycota</taxon>
        <taxon>Glomeromycotina</taxon>
        <taxon>Glomeromycetes</taxon>
        <taxon>Archaeosporales</taxon>
        <taxon>Ambisporaceae</taxon>
        <taxon>Ambispora</taxon>
    </lineage>
</organism>
<dbReference type="CDD" id="cd05271">
    <property type="entry name" value="NDUFA9_like_SDR_a"/>
    <property type="match status" value="1"/>
</dbReference>
<dbReference type="SUPFAM" id="SSF51735">
    <property type="entry name" value="NAD(P)-binding Rossmann-fold domains"/>
    <property type="match status" value="1"/>
</dbReference>
<dbReference type="GO" id="GO:0005739">
    <property type="term" value="C:mitochondrion"/>
    <property type="evidence" value="ECO:0007669"/>
    <property type="project" value="TreeGrafter"/>
</dbReference>
<dbReference type="Pfam" id="PF01370">
    <property type="entry name" value="Epimerase"/>
    <property type="match status" value="1"/>
</dbReference>
<evidence type="ECO:0000313" key="3">
    <source>
        <dbReference type="Proteomes" id="UP000789508"/>
    </source>
</evidence>
<dbReference type="Proteomes" id="UP000789508">
    <property type="component" value="Unassembled WGS sequence"/>
</dbReference>
<feature type="domain" description="NAD-dependent epimerase/dehydratase" evidence="1">
    <location>
        <begin position="3"/>
        <end position="203"/>
    </location>
</feature>
<dbReference type="GO" id="GO:0044877">
    <property type="term" value="F:protein-containing complex binding"/>
    <property type="evidence" value="ECO:0007669"/>
    <property type="project" value="TreeGrafter"/>
</dbReference>
<dbReference type="InterPro" id="IPR051207">
    <property type="entry name" value="ComplexI_NDUFA9_subunit"/>
</dbReference>
<dbReference type="EMBL" id="CAJVPS010003179">
    <property type="protein sequence ID" value="CAG8584264.1"/>
    <property type="molecule type" value="Genomic_DNA"/>
</dbReference>
<accession>A0A9N9G675</accession>
<dbReference type="OrthoDB" id="275457at2759"/>
<dbReference type="AlphaFoldDB" id="A0A9N9G675"/>
<reference evidence="2" key="1">
    <citation type="submission" date="2021-06" db="EMBL/GenBank/DDBJ databases">
        <authorList>
            <person name="Kallberg Y."/>
            <person name="Tangrot J."/>
            <person name="Rosling A."/>
        </authorList>
    </citation>
    <scope>NUCLEOTIDE SEQUENCE</scope>
    <source>
        <strain evidence="2">FL130A</strain>
    </source>
</reference>
<evidence type="ECO:0000259" key="1">
    <source>
        <dbReference type="Pfam" id="PF01370"/>
    </source>
</evidence>
<keyword evidence="3" id="KW-1185">Reference proteome</keyword>